<protein>
    <submittedName>
        <fullName evidence="5">Carbohydrate kinase family protein</fullName>
    </submittedName>
</protein>
<dbReference type="GO" id="GO:0006796">
    <property type="term" value="P:phosphate-containing compound metabolic process"/>
    <property type="evidence" value="ECO:0007669"/>
    <property type="project" value="UniProtKB-ARBA"/>
</dbReference>
<evidence type="ECO:0000259" key="4">
    <source>
        <dbReference type="Pfam" id="PF00294"/>
    </source>
</evidence>
<dbReference type="Proteomes" id="UP000284543">
    <property type="component" value="Unassembled WGS sequence"/>
</dbReference>
<comment type="caution">
    <text evidence="5">The sequence shown here is derived from an EMBL/GenBank/DDBJ whole genome shotgun (WGS) entry which is preliminary data.</text>
</comment>
<comment type="similarity">
    <text evidence="1">Belongs to the carbohydrate kinase PfkB family.</text>
</comment>
<dbReference type="InterPro" id="IPR029056">
    <property type="entry name" value="Ribokinase-like"/>
</dbReference>
<reference evidence="5 6" key="1">
    <citation type="submission" date="2018-08" db="EMBL/GenBank/DDBJ databases">
        <title>A genome reference for cultivated species of the human gut microbiota.</title>
        <authorList>
            <person name="Zou Y."/>
            <person name="Xue W."/>
            <person name="Luo G."/>
        </authorList>
    </citation>
    <scope>NUCLEOTIDE SEQUENCE [LARGE SCALE GENOMIC DNA]</scope>
    <source>
        <strain evidence="5 6">AF14-18</strain>
    </source>
</reference>
<dbReference type="InterPro" id="IPR011611">
    <property type="entry name" value="PfkB_dom"/>
</dbReference>
<proteinExistence type="inferred from homology"/>
<dbReference type="InterPro" id="IPR002173">
    <property type="entry name" value="Carboh/pur_kinase_PfkB_CS"/>
</dbReference>
<keyword evidence="2" id="KW-0808">Transferase</keyword>
<evidence type="ECO:0000256" key="2">
    <source>
        <dbReference type="ARBA" id="ARBA00022679"/>
    </source>
</evidence>
<evidence type="ECO:0000256" key="3">
    <source>
        <dbReference type="ARBA" id="ARBA00022777"/>
    </source>
</evidence>
<sequence length="322" mass="35171">MKQALIIGSTVADVTVRLPHLPVTGEDVIVESQSMSLGGCAYNVSEILRQSGVPYTLFSPVGTGIYGNYVREHLKRKQIPILIPAPAADNGCCYCFVEESGERTFAALHGAEYRFERQWFSLAESLSVGSVYVCGLELEEDTGGFILDYLEEHPEYTVYFAPGPRISFIPQSSLRRMFSLSPILHLNRDEALEYTGTTGSPENKKPWKKADLPCREYRLEACLPEAASRLTALTRNHVIITLGAHGAFHMEPSGKHALIPGCPARQVDATGAGDSHMGAVIACRMKGFPMDKAIRTANRISAAVVEHAGAGLDDEDFLRLNA</sequence>
<dbReference type="GO" id="GO:0016301">
    <property type="term" value="F:kinase activity"/>
    <property type="evidence" value="ECO:0007669"/>
    <property type="project" value="UniProtKB-KW"/>
</dbReference>
<evidence type="ECO:0000313" key="6">
    <source>
        <dbReference type="Proteomes" id="UP000284543"/>
    </source>
</evidence>
<dbReference type="InterPro" id="IPR002139">
    <property type="entry name" value="Ribo/fructo_kinase"/>
</dbReference>
<dbReference type="GO" id="GO:0005829">
    <property type="term" value="C:cytosol"/>
    <property type="evidence" value="ECO:0007669"/>
    <property type="project" value="TreeGrafter"/>
</dbReference>
<evidence type="ECO:0000313" key="5">
    <source>
        <dbReference type="EMBL" id="RGV75938.1"/>
    </source>
</evidence>
<dbReference type="PANTHER" id="PTHR10584">
    <property type="entry name" value="SUGAR KINASE"/>
    <property type="match status" value="1"/>
</dbReference>
<dbReference type="RefSeq" id="WP_002565105.1">
    <property type="nucleotide sequence ID" value="NZ_CABKUK010000001.1"/>
</dbReference>
<name>A0A412Z7G8_9FIRM</name>
<dbReference type="KEGG" id="cbol:CGC65_19685"/>
<accession>A0A412Z7G8</accession>
<evidence type="ECO:0000256" key="1">
    <source>
        <dbReference type="ARBA" id="ARBA00010688"/>
    </source>
</evidence>
<dbReference type="Pfam" id="PF00294">
    <property type="entry name" value="PfkB"/>
    <property type="match status" value="1"/>
</dbReference>
<dbReference type="EMBL" id="QRZM01000004">
    <property type="protein sequence ID" value="RGV75938.1"/>
    <property type="molecule type" value="Genomic_DNA"/>
</dbReference>
<dbReference type="AlphaFoldDB" id="A0A412Z7G8"/>
<dbReference type="SUPFAM" id="SSF53613">
    <property type="entry name" value="Ribokinase-like"/>
    <property type="match status" value="1"/>
</dbReference>
<dbReference type="PANTHER" id="PTHR10584:SF166">
    <property type="entry name" value="RIBOKINASE"/>
    <property type="match status" value="1"/>
</dbReference>
<feature type="domain" description="Carbohydrate kinase PfkB" evidence="4">
    <location>
        <begin position="1"/>
        <end position="312"/>
    </location>
</feature>
<gene>
    <name evidence="5" type="ORF">DWW02_11145</name>
</gene>
<dbReference type="PRINTS" id="PR00990">
    <property type="entry name" value="RIBOKINASE"/>
</dbReference>
<dbReference type="Gene3D" id="3.40.1190.20">
    <property type="match status" value="1"/>
</dbReference>
<keyword evidence="3 5" id="KW-0418">Kinase</keyword>
<dbReference type="PROSITE" id="PS00583">
    <property type="entry name" value="PFKB_KINASES_1"/>
    <property type="match status" value="1"/>
</dbReference>
<organism evidence="5 6">
    <name type="scientific">Enterocloster bolteae</name>
    <dbReference type="NCBI Taxonomy" id="208479"/>
    <lineage>
        <taxon>Bacteria</taxon>
        <taxon>Bacillati</taxon>
        <taxon>Bacillota</taxon>
        <taxon>Clostridia</taxon>
        <taxon>Lachnospirales</taxon>
        <taxon>Lachnospiraceae</taxon>
        <taxon>Enterocloster</taxon>
    </lineage>
</organism>